<protein>
    <submittedName>
        <fullName evidence="2">Aminoglycoside phosphotransferase</fullName>
    </submittedName>
</protein>
<sequence length="310" mass="36331">MNSSELRYIEIIKSSFPQLDLSRIEFNKTDGTHSDIAIVNNEVVFKFARYDWSAAYLRNEAEVVGFIRDFITMDLPKVEMVYPNVSKRSFVKGSPLYRNILLKLDHHTQDAVARQIATFLDQLHNIPVKKAQYAGIGDSQMNKNREEWLLELETMQRKIAPYCTEYVKEYLRQIIQPAVENEEFFEFQPVLIHGDLKPNHILFDKSSRRITGIIGFDNAGFGDPAYDFGMLMDHLGENFLMRVNKYYPITSEYLDRARFYAYISNFMWYRDICDMIATRDFSRFQIPAKDRDILPLGATSQNVRVKPQRK</sequence>
<evidence type="ECO:0000313" key="2">
    <source>
        <dbReference type="EMBL" id="ANW98904.1"/>
    </source>
</evidence>
<reference evidence="2 3" key="1">
    <citation type="submission" date="2016-02" db="EMBL/GenBank/DDBJ databases">
        <title>Comparison of Clostridium stercorarium subspecies using comparative genomics and transcriptomics.</title>
        <authorList>
            <person name="Schellenberg J."/>
            <person name="Thallinger G."/>
            <person name="Levin D.B."/>
            <person name="Zhang X."/>
            <person name="Alvare G."/>
            <person name="Fristensky B."/>
            <person name="Sparling R."/>
        </authorList>
    </citation>
    <scope>NUCLEOTIDE SEQUENCE [LARGE SCALE GENOMIC DNA]</scope>
    <source>
        <strain evidence="2 3">DSM 2910</strain>
    </source>
</reference>
<accession>A0A1B1YDR1</accession>
<dbReference type="InterPro" id="IPR051678">
    <property type="entry name" value="AGP_Transferase"/>
</dbReference>
<feature type="domain" description="Aminoglycoside phosphotransferase" evidence="1">
    <location>
        <begin position="42"/>
        <end position="258"/>
    </location>
</feature>
<organism evidence="2 3">
    <name type="scientific">Thermoclostridium stercorarium subsp. thermolacticum DSM 2910</name>
    <dbReference type="NCBI Taxonomy" id="1121336"/>
    <lineage>
        <taxon>Bacteria</taxon>
        <taxon>Bacillati</taxon>
        <taxon>Bacillota</taxon>
        <taxon>Clostridia</taxon>
        <taxon>Eubacteriales</taxon>
        <taxon>Oscillospiraceae</taxon>
        <taxon>Thermoclostridium</taxon>
    </lineage>
</organism>
<keyword evidence="2" id="KW-0808">Transferase</keyword>
<dbReference type="OrthoDB" id="48950at2"/>
<dbReference type="Proteomes" id="UP000092971">
    <property type="component" value="Chromosome"/>
</dbReference>
<dbReference type="SUPFAM" id="SSF56112">
    <property type="entry name" value="Protein kinase-like (PK-like)"/>
    <property type="match status" value="1"/>
</dbReference>
<dbReference type="GO" id="GO:0016740">
    <property type="term" value="F:transferase activity"/>
    <property type="evidence" value="ECO:0007669"/>
    <property type="project" value="UniProtKB-KW"/>
</dbReference>
<gene>
    <name evidence="2" type="ORF">CSTERTH_07660</name>
</gene>
<dbReference type="InterPro" id="IPR011009">
    <property type="entry name" value="Kinase-like_dom_sf"/>
</dbReference>
<dbReference type="InterPro" id="IPR002575">
    <property type="entry name" value="Aminoglycoside_PTrfase"/>
</dbReference>
<dbReference type="EMBL" id="CP014672">
    <property type="protein sequence ID" value="ANW98904.1"/>
    <property type="molecule type" value="Genomic_DNA"/>
</dbReference>
<name>A0A1B1YDR1_THEST</name>
<dbReference type="PANTHER" id="PTHR21310:SF42">
    <property type="entry name" value="BIFUNCTIONAL AAC_APH"/>
    <property type="match status" value="1"/>
</dbReference>
<proteinExistence type="predicted"/>
<evidence type="ECO:0000259" key="1">
    <source>
        <dbReference type="Pfam" id="PF01636"/>
    </source>
</evidence>
<dbReference type="Pfam" id="PF01636">
    <property type="entry name" value="APH"/>
    <property type="match status" value="1"/>
</dbReference>
<dbReference type="AlphaFoldDB" id="A0A1B1YDR1"/>
<dbReference type="Gene3D" id="3.30.200.20">
    <property type="entry name" value="Phosphorylase Kinase, domain 1"/>
    <property type="match status" value="1"/>
</dbReference>
<evidence type="ECO:0000313" key="3">
    <source>
        <dbReference type="Proteomes" id="UP000092971"/>
    </source>
</evidence>
<dbReference type="RefSeq" id="WP_015359238.1">
    <property type="nucleotide sequence ID" value="NZ_CP014672.1"/>
</dbReference>
<dbReference type="Gene3D" id="3.90.1200.10">
    <property type="match status" value="1"/>
</dbReference>
<dbReference type="PANTHER" id="PTHR21310">
    <property type="entry name" value="AMINOGLYCOSIDE PHOSPHOTRANSFERASE-RELATED-RELATED"/>
    <property type="match status" value="1"/>
</dbReference>